<reference evidence="1 2" key="2">
    <citation type="submission" date="2019-01" db="EMBL/GenBank/DDBJ databases">
        <title>Tautonia sociabilis, a novel thermotolerant planctomycete of Isosphaeraceae family, isolated from a 4000 m deep subterranean habitat.</title>
        <authorList>
            <person name="Kovaleva O.L."/>
            <person name="Elcheninov A.G."/>
            <person name="Van Heerden E."/>
            <person name="Toshchakov S.V."/>
            <person name="Novikov A."/>
            <person name="Bonch-Osmolovskaya E.A."/>
            <person name="Kublanov I.V."/>
        </authorList>
    </citation>
    <scope>NUCLEOTIDE SEQUENCE [LARGE SCALE GENOMIC DNA]</scope>
    <source>
        <strain evidence="1 2">GM2012</strain>
    </source>
</reference>
<evidence type="ECO:0000313" key="1">
    <source>
        <dbReference type="EMBL" id="RUL88487.1"/>
    </source>
</evidence>
<keyword evidence="2" id="KW-1185">Reference proteome</keyword>
<dbReference type="OrthoDB" id="266085at2"/>
<evidence type="ECO:0000313" key="2">
    <source>
        <dbReference type="Proteomes" id="UP000280296"/>
    </source>
</evidence>
<proteinExistence type="predicted"/>
<protein>
    <submittedName>
        <fullName evidence="1">Uncharacterized protein</fullName>
    </submittedName>
</protein>
<dbReference type="Proteomes" id="UP000280296">
    <property type="component" value="Unassembled WGS sequence"/>
</dbReference>
<accession>A0A432MMR7</accession>
<name>A0A432MMR7_9BACT</name>
<reference evidence="1 2" key="1">
    <citation type="submission" date="2018-12" db="EMBL/GenBank/DDBJ databases">
        <authorList>
            <person name="Toschakov S.V."/>
        </authorList>
    </citation>
    <scope>NUCLEOTIDE SEQUENCE [LARGE SCALE GENOMIC DNA]</scope>
    <source>
        <strain evidence="1 2">GM2012</strain>
    </source>
</reference>
<comment type="caution">
    <text evidence="1">The sequence shown here is derived from an EMBL/GenBank/DDBJ whole genome shotgun (WGS) entry which is preliminary data.</text>
</comment>
<dbReference type="EMBL" id="RYZH01000010">
    <property type="protein sequence ID" value="RUL88487.1"/>
    <property type="molecule type" value="Genomic_DNA"/>
</dbReference>
<dbReference type="RefSeq" id="WP_126724621.1">
    <property type="nucleotide sequence ID" value="NZ_RYZH01000010.1"/>
</dbReference>
<sequence length="245" mass="26620">MPFWPFTRPEIGFEQAVYGSFPFWHRGYDLLGRSPGCRPEWVAGMKEACQRLGERRRGESPPGGLVSRWLADGCWMVLRPFSPGSDDVGRPDAVAFHALFLQPKAAATAAFDPFQLLPAFREDFGPDSDALPSGAIALSRSSAGGQPADARVEAIVEALCKGCRVLVESDGPIDPLAGRVWERLPRRVRHRRSLATWAYSDSGIFDLVGLARLTGIDPSDRRLLLLPAAERGERPPVAAQGGASA</sequence>
<dbReference type="AlphaFoldDB" id="A0A432MMR7"/>
<gene>
    <name evidence="1" type="ORF">TsocGM_07175</name>
</gene>
<organism evidence="1 2">
    <name type="scientific">Tautonia sociabilis</name>
    <dbReference type="NCBI Taxonomy" id="2080755"/>
    <lineage>
        <taxon>Bacteria</taxon>
        <taxon>Pseudomonadati</taxon>
        <taxon>Planctomycetota</taxon>
        <taxon>Planctomycetia</taxon>
        <taxon>Isosphaerales</taxon>
        <taxon>Isosphaeraceae</taxon>
        <taxon>Tautonia</taxon>
    </lineage>
</organism>